<keyword evidence="4" id="KW-0175">Coiled coil</keyword>
<dbReference type="GO" id="GO:0006310">
    <property type="term" value="P:DNA recombination"/>
    <property type="evidence" value="ECO:0007669"/>
    <property type="project" value="UniProtKB-KW"/>
</dbReference>
<evidence type="ECO:0000313" key="6">
    <source>
        <dbReference type="EMBL" id="SIR15231.1"/>
    </source>
</evidence>
<dbReference type="Pfam" id="PF02646">
    <property type="entry name" value="RmuC"/>
    <property type="match status" value="1"/>
</dbReference>
<keyword evidence="5" id="KW-0233">DNA recombination</keyword>
<dbReference type="Proteomes" id="UP000186308">
    <property type="component" value="Unassembled WGS sequence"/>
</dbReference>
<evidence type="ECO:0000256" key="3">
    <source>
        <dbReference type="ARBA" id="ARBA00021840"/>
    </source>
</evidence>
<comment type="similarity">
    <text evidence="2">Belongs to the RmuC family.</text>
</comment>
<proteinExistence type="inferred from homology"/>
<evidence type="ECO:0000313" key="7">
    <source>
        <dbReference type="Proteomes" id="UP000186308"/>
    </source>
</evidence>
<comment type="function">
    <text evidence="1">Involved in DNA recombination.</text>
</comment>
<dbReference type="InterPro" id="IPR003798">
    <property type="entry name" value="DNA_recombination_RmuC"/>
</dbReference>
<gene>
    <name evidence="6" type="ORF">SAMN05421828_11713</name>
</gene>
<sequence>MLPIVVALAVLGLLLLIVLVLLVGQNRRIEALRLSIDAVPHAMTEPARQALAGGIERLQDGARSQAEHLARSFGSINATIGDLSLMITQRLGEAESAAQSGRAQTLSETLAVIARLTESQTSLADRVSRDLAAVSVTLRDEQEKLRTQVESKLETIREGNEAKLEAMRRAVDEQLQSALEKRIGESFQRVSEQFAQVQQAIGQVQNVAVQVGDLKRLFANVKSRGGWGEAQIRQTMEDTLPPGTFEANFRPDPASAETVEFALRMPVREGDQPVYLPIDAKFPTEDYDRLLLAAEAGDRAAEDTAIAALATRIRNEAKKIATKYIRPPRTTDIAILYLPSEGLFAEVARIPGLIETIQRETRVLIQSPSLLPALLHTIRVGHFTVQLERKAGEIGKILGAVKAEWGKLGDAMDKLAKRATDMTGEIDKTQIRIRAVGRTLREVEAIDDTQAAPLLGLPPQAEP</sequence>
<reference evidence="6 7" key="1">
    <citation type="submission" date="2017-01" db="EMBL/GenBank/DDBJ databases">
        <authorList>
            <person name="Varghese N."/>
            <person name="Submissions S."/>
        </authorList>
    </citation>
    <scope>NUCLEOTIDE SEQUENCE [LARGE SCALE GENOMIC DNA]</scope>
    <source>
        <strain evidence="6 7">ATCC 35905</strain>
    </source>
</reference>
<evidence type="ECO:0000256" key="1">
    <source>
        <dbReference type="ARBA" id="ARBA00003416"/>
    </source>
</evidence>
<accession>A0A8G2CN93</accession>
<dbReference type="EMBL" id="FTNE01000017">
    <property type="protein sequence ID" value="SIR15231.1"/>
    <property type="molecule type" value="Genomic_DNA"/>
</dbReference>
<organism evidence="6 7">
    <name type="scientific">Acidiphilium rubrum</name>
    <dbReference type="NCBI Taxonomy" id="526"/>
    <lineage>
        <taxon>Bacteria</taxon>
        <taxon>Pseudomonadati</taxon>
        <taxon>Pseudomonadota</taxon>
        <taxon>Alphaproteobacteria</taxon>
        <taxon>Acetobacterales</taxon>
        <taxon>Acidocellaceae</taxon>
        <taxon>Acidiphilium</taxon>
    </lineage>
</organism>
<dbReference type="SUPFAM" id="SSF47162">
    <property type="entry name" value="Apolipoprotein"/>
    <property type="match status" value="1"/>
</dbReference>
<comment type="caution">
    <text evidence="6">The sequence shown here is derived from an EMBL/GenBank/DDBJ whole genome shotgun (WGS) entry which is preliminary data.</text>
</comment>
<evidence type="ECO:0000256" key="4">
    <source>
        <dbReference type="ARBA" id="ARBA00023054"/>
    </source>
</evidence>
<evidence type="ECO:0000256" key="2">
    <source>
        <dbReference type="ARBA" id="ARBA00009840"/>
    </source>
</evidence>
<dbReference type="AlphaFoldDB" id="A0A8G2CN93"/>
<protein>
    <recommendedName>
        <fullName evidence="3">DNA recombination protein RmuC homolog</fullName>
    </recommendedName>
</protein>
<dbReference type="OrthoDB" id="370725at2"/>
<keyword evidence="7" id="KW-1185">Reference proteome</keyword>
<dbReference type="RefSeq" id="WP_029312247.1">
    <property type="nucleotide sequence ID" value="NZ_FTNE01000017.1"/>
</dbReference>
<name>A0A8G2CN93_ACIRU</name>
<dbReference type="PANTHER" id="PTHR30563">
    <property type="entry name" value="DNA RECOMBINATION PROTEIN RMUC"/>
    <property type="match status" value="1"/>
</dbReference>
<evidence type="ECO:0000256" key="5">
    <source>
        <dbReference type="ARBA" id="ARBA00023172"/>
    </source>
</evidence>
<dbReference type="PANTHER" id="PTHR30563:SF0">
    <property type="entry name" value="DNA RECOMBINATION PROTEIN RMUC"/>
    <property type="match status" value="1"/>
</dbReference>